<feature type="compositionally biased region" description="Low complexity" evidence="1">
    <location>
        <begin position="117"/>
        <end position="136"/>
    </location>
</feature>
<reference evidence="2" key="1">
    <citation type="submission" date="2021-01" db="EMBL/GenBank/DDBJ databases">
        <authorList>
            <person name="Corre E."/>
            <person name="Pelletier E."/>
            <person name="Niang G."/>
            <person name="Scheremetjew M."/>
            <person name="Finn R."/>
            <person name="Kale V."/>
            <person name="Holt S."/>
            <person name="Cochrane G."/>
            <person name="Meng A."/>
            <person name="Brown T."/>
            <person name="Cohen L."/>
        </authorList>
    </citation>
    <scope>NUCLEOTIDE SEQUENCE</scope>
    <source>
        <strain evidence="2">CCCM811</strain>
    </source>
</reference>
<evidence type="ECO:0000313" key="2">
    <source>
        <dbReference type="EMBL" id="CAE0657243.1"/>
    </source>
</evidence>
<evidence type="ECO:0000256" key="1">
    <source>
        <dbReference type="SAM" id="MobiDB-lite"/>
    </source>
</evidence>
<dbReference type="EMBL" id="HBIV01011834">
    <property type="protein sequence ID" value="CAE0657243.1"/>
    <property type="molecule type" value="Transcribed_RNA"/>
</dbReference>
<feature type="compositionally biased region" description="Polar residues" evidence="1">
    <location>
        <begin position="78"/>
        <end position="98"/>
    </location>
</feature>
<dbReference type="AlphaFoldDB" id="A0A7S4DLF2"/>
<organism evidence="2">
    <name type="scientific">Lotharella globosa</name>
    <dbReference type="NCBI Taxonomy" id="91324"/>
    <lineage>
        <taxon>Eukaryota</taxon>
        <taxon>Sar</taxon>
        <taxon>Rhizaria</taxon>
        <taxon>Cercozoa</taxon>
        <taxon>Chlorarachniophyceae</taxon>
        <taxon>Lotharella</taxon>
    </lineage>
</organism>
<feature type="compositionally biased region" description="Low complexity" evidence="1">
    <location>
        <begin position="99"/>
        <end position="110"/>
    </location>
</feature>
<accession>A0A7S4DLF2</accession>
<feature type="region of interest" description="Disordered" evidence="1">
    <location>
        <begin position="55"/>
        <end position="193"/>
    </location>
</feature>
<name>A0A7S4DLF2_9EUKA</name>
<gene>
    <name evidence="2" type="ORF">LGLO00237_LOCUS8810</name>
</gene>
<feature type="compositionally biased region" description="Basic and acidic residues" evidence="1">
    <location>
        <begin position="59"/>
        <end position="77"/>
    </location>
</feature>
<sequence length="193" mass="20640">MRRTAGEGKSGIVRYFDPASCSKDLDHCCEATFATFDSARLAPGTDQDVIIVPMPSRNHNGEHVTSDFSKDHADGQQHDTSIPSRFISTTSIQPNANESSPSSQSTTMMSIEPAVRSPSRTSTSNRQSSNTIITSSVVASAEEEDNDADGVGSNGNGCTKPGRNDRGNIQSYYRRPLGEMKGAETMECEGGAQ</sequence>
<protein>
    <submittedName>
        <fullName evidence="2">Uncharacterized protein</fullName>
    </submittedName>
</protein>
<proteinExistence type="predicted"/>